<accession>A0A7S1TJF8</accession>
<protein>
    <recommendedName>
        <fullName evidence="12">Mitochondrial carrier protein</fullName>
    </recommendedName>
</protein>
<reference evidence="11" key="1">
    <citation type="submission" date="2021-01" db="EMBL/GenBank/DDBJ databases">
        <authorList>
            <person name="Corre E."/>
            <person name="Pelletier E."/>
            <person name="Niang G."/>
            <person name="Scheremetjew M."/>
            <person name="Finn R."/>
            <person name="Kale V."/>
            <person name="Holt S."/>
            <person name="Cochrane G."/>
            <person name="Meng A."/>
            <person name="Brown T."/>
            <person name="Cohen L."/>
        </authorList>
    </citation>
    <scope>NUCLEOTIDE SEQUENCE</scope>
    <source>
        <strain evidence="11">CCMP3124</strain>
    </source>
</reference>
<comment type="similarity">
    <text evidence="2 9">Belongs to the mitochondrial carrier (TC 2.A.29) family.</text>
</comment>
<sequence>MAASLAEVRKGKVGWNEVQLGFNERLLAGALSRCLAQTALHPVDVVRTRLQAKMRKGAASAMSMSVFLKGVIPQFVLALPAGAMQFVALEYAREQFQRIDPENKRPNLNVLLSSLVGSTVSMLVRVPQEVIKQGVQADLYAHSGVAVRSIMSVTGVAGFYKGFFATLSRDVPWNTFSFLIHHRAKTAFRRFRSRLPTDRENMLLATMSGALAASITTPIDVVKTRIMTQRAGEVSRGIVDTLSHIIREEGVGILYKGLLPRMLYLGPLAGIFISVYERASIELRKRKAAKINDTASMLGMRAMPSSALSSVLLSPGRLEVRLNDAQFDNKRACLARGRSQAALA</sequence>
<feature type="repeat" description="Solcar" evidence="8">
    <location>
        <begin position="200"/>
        <end position="282"/>
    </location>
</feature>
<keyword evidence="5" id="KW-0677">Repeat</keyword>
<comment type="subcellular location">
    <subcellularLocation>
        <location evidence="1">Membrane</location>
        <topology evidence="1">Multi-pass membrane protein</topology>
    </subcellularLocation>
</comment>
<dbReference type="InterPro" id="IPR023395">
    <property type="entry name" value="MCP_dom_sf"/>
</dbReference>
<name>A0A7S1TJF8_9RHOD</name>
<dbReference type="SUPFAM" id="SSF103506">
    <property type="entry name" value="Mitochondrial carrier"/>
    <property type="match status" value="1"/>
</dbReference>
<feature type="repeat" description="Solcar" evidence="8">
    <location>
        <begin position="105"/>
        <end position="187"/>
    </location>
</feature>
<evidence type="ECO:0000256" key="7">
    <source>
        <dbReference type="ARBA" id="ARBA00023136"/>
    </source>
</evidence>
<dbReference type="PANTHER" id="PTHR45667">
    <property type="entry name" value="S-ADENOSYLMETHIONINE MITOCHONDRIAL CARRIER PROTEIN"/>
    <property type="match status" value="1"/>
</dbReference>
<dbReference type="InterPro" id="IPR002067">
    <property type="entry name" value="MCP"/>
</dbReference>
<dbReference type="PROSITE" id="PS50920">
    <property type="entry name" value="SOLCAR"/>
    <property type="match status" value="3"/>
</dbReference>
<organism evidence="11">
    <name type="scientific">Erythrolobus australicus</name>
    <dbReference type="NCBI Taxonomy" id="1077150"/>
    <lineage>
        <taxon>Eukaryota</taxon>
        <taxon>Rhodophyta</taxon>
        <taxon>Bangiophyceae</taxon>
        <taxon>Porphyridiales</taxon>
        <taxon>Porphyridiaceae</taxon>
        <taxon>Erythrolobus</taxon>
    </lineage>
</organism>
<dbReference type="GO" id="GO:0016020">
    <property type="term" value="C:membrane"/>
    <property type="evidence" value="ECO:0007669"/>
    <property type="project" value="UniProtKB-SubCell"/>
</dbReference>
<feature type="repeat" description="Solcar" evidence="8">
    <location>
        <begin position="20"/>
        <end position="95"/>
    </location>
</feature>
<dbReference type="AlphaFoldDB" id="A0A7S1TJF8"/>
<proteinExistence type="inferred from homology"/>
<evidence type="ECO:0000313" key="11">
    <source>
        <dbReference type="EMBL" id="CAD9238509.1"/>
    </source>
</evidence>
<dbReference type="GO" id="GO:0055085">
    <property type="term" value="P:transmembrane transport"/>
    <property type="evidence" value="ECO:0007669"/>
    <property type="project" value="InterPro"/>
</dbReference>
<keyword evidence="6 10" id="KW-1133">Transmembrane helix</keyword>
<keyword evidence="4 8" id="KW-0812">Transmembrane</keyword>
<evidence type="ECO:0000256" key="9">
    <source>
        <dbReference type="RuleBase" id="RU000488"/>
    </source>
</evidence>
<evidence type="ECO:0000256" key="8">
    <source>
        <dbReference type="PROSITE-ProRule" id="PRU00282"/>
    </source>
</evidence>
<dbReference type="Pfam" id="PF00153">
    <property type="entry name" value="Mito_carr"/>
    <property type="match status" value="3"/>
</dbReference>
<evidence type="ECO:0008006" key="12">
    <source>
        <dbReference type="Google" id="ProtNLM"/>
    </source>
</evidence>
<dbReference type="EMBL" id="HBGI01000380">
    <property type="protein sequence ID" value="CAD9238509.1"/>
    <property type="molecule type" value="Transcribed_RNA"/>
</dbReference>
<dbReference type="PRINTS" id="PR00926">
    <property type="entry name" value="MITOCARRIER"/>
</dbReference>
<dbReference type="InterPro" id="IPR018108">
    <property type="entry name" value="MCP_transmembrane"/>
</dbReference>
<evidence type="ECO:0000256" key="6">
    <source>
        <dbReference type="ARBA" id="ARBA00022989"/>
    </source>
</evidence>
<dbReference type="Gene3D" id="1.50.40.10">
    <property type="entry name" value="Mitochondrial carrier domain"/>
    <property type="match status" value="1"/>
</dbReference>
<evidence type="ECO:0000256" key="4">
    <source>
        <dbReference type="ARBA" id="ARBA00022692"/>
    </source>
</evidence>
<keyword evidence="7 8" id="KW-0472">Membrane</keyword>
<evidence type="ECO:0000256" key="2">
    <source>
        <dbReference type="ARBA" id="ARBA00006375"/>
    </source>
</evidence>
<feature type="transmembrane region" description="Helical" evidence="10">
    <location>
        <begin position="66"/>
        <end position="88"/>
    </location>
</feature>
<keyword evidence="3 9" id="KW-0813">Transport</keyword>
<evidence type="ECO:0000256" key="10">
    <source>
        <dbReference type="SAM" id="Phobius"/>
    </source>
</evidence>
<evidence type="ECO:0000256" key="5">
    <source>
        <dbReference type="ARBA" id="ARBA00022737"/>
    </source>
</evidence>
<evidence type="ECO:0000256" key="1">
    <source>
        <dbReference type="ARBA" id="ARBA00004141"/>
    </source>
</evidence>
<gene>
    <name evidence="11" type="ORF">EAUS1353_LOCUS238</name>
</gene>
<evidence type="ECO:0000256" key="3">
    <source>
        <dbReference type="ARBA" id="ARBA00022448"/>
    </source>
</evidence>